<dbReference type="AlphaFoldDB" id="A0A562BMR2"/>
<protein>
    <submittedName>
        <fullName evidence="2">Uncharacterized protein</fullName>
    </submittedName>
</protein>
<accession>A0A562BMR2</accession>
<evidence type="ECO:0000313" key="2">
    <source>
        <dbReference type="EMBL" id="TWG86229.1"/>
    </source>
</evidence>
<sequence>MQAARAWRLVERETSGSTDPRQPPLHRHALP</sequence>
<dbReference type="Proteomes" id="UP000318141">
    <property type="component" value="Unassembled WGS sequence"/>
</dbReference>
<feature type="region of interest" description="Disordered" evidence="1">
    <location>
        <begin position="1"/>
        <end position="31"/>
    </location>
</feature>
<evidence type="ECO:0000256" key="1">
    <source>
        <dbReference type="SAM" id="MobiDB-lite"/>
    </source>
</evidence>
<dbReference type="EMBL" id="VLJN01000014">
    <property type="protein sequence ID" value="TWG86229.1"/>
    <property type="molecule type" value="Genomic_DNA"/>
</dbReference>
<keyword evidence="3" id="KW-1185">Reference proteome</keyword>
<reference evidence="2 3" key="1">
    <citation type="submission" date="2019-07" db="EMBL/GenBank/DDBJ databases">
        <title>Genome sequencing of lignin-degrading bacterial isolates.</title>
        <authorList>
            <person name="Gladden J."/>
        </authorList>
    </citation>
    <scope>NUCLEOTIDE SEQUENCE [LARGE SCALE GENOMIC DNA]</scope>
    <source>
        <strain evidence="2 3">J11</strain>
    </source>
</reference>
<evidence type="ECO:0000313" key="3">
    <source>
        <dbReference type="Proteomes" id="UP000318141"/>
    </source>
</evidence>
<gene>
    <name evidence="2" type="ORF">L602_002100000180</name>
</gene>
<proteinExistence type="predicted"/>
<organism evidence="2 3">
    <name type="scientific">Cupriavidus gilardii J11</name>
    <dbReference type="NCBI Taxonomy" id="936133"/>
    <lineage>
        <taxon>Bacteria</taxon>
        <taxon>Pseudomonadati</taxon>
        <taxon>Pseudomonadota</taxon>
        <taxon>Betaproteobacteria</taxon>
        <taxon>Burkholderiales</taxon>
        <taxon>Burkholderiaceae</taxon>
        <taxon>Cupriavidus</taxon>
    </lineage>
</organism>
<comment type="caution">
    <text evidence="2">The sequence shown here is derived from an EMBL/GenBank/DDBJ whole genome shotgun (WGS) entry which is preliminary data.</text>
</comment>
<name>A0A562BMR2_9BURK</name>